<sequence length="190" mass="20899">MVPVAISGKLHGSSVCTLNPEVIVNLGRKRVKNYSYGHPTVAFMGMLVLGFACCELSEELPLVSVPLGFRIFGYDKGTTWISQNGFSWALEVESSGKALAVLQILYFQSLQASSLNSIASYYSFEIRRSGEIALVWENNVTYWSSHLSHPVVVEVRLEEDGLLRLFDANGVLLGSVTVKIIEIHLCLSDA</sequence>
<dbReference type="Proteomes" id="UP000639772">
    <property type="component" value="Chromosome 11"/>
</dbReference>
<evidence type="ECO:0000313" key="1">
    <source>
        <dbReference type="EMBL" id="KAG0462399.1"/>
    </source>
</evidence>
<dbReference type="OrthoDB" id="733107at2759"/>
<dbReference type="InterPro" id="IPR036426">
    <property type="entry name" value="Bulb-type_lectin_dom_sf"/>
</dbReference>
<dbReference type="SUPFAM" id="SSF51110">
    <property type="entry name" value="alpha-D-mannose-specific plant lectins"/>
    <property type="match status" value="1"/>
</dbReference>
<evidence type="ECO:0000313" key="2">
    <source>
        <dbReference type="Proteomes" id="UP000639772"/>
    </source>
</evidence>
<name>A0A835UGN2_VANPL</name>
<accession>A0A835UGN2</accession>
<dbReference type="AlphaFoldDB" id="A0A835UGN2"/>
<organism evidence="1 2">
    <name type="scientific">Vanilla planifolia</name>
    <name type="common">Vanilla</name>
    <dbReference type="NCBI Taxonomy" id="51239"/>
    <lineage>
        <taxon>Eukaryota</taxon>
        <taxon>Viridiplantae</taxon>
        <taxon>Streptophyta</taxon>
        <taxon>Embryophyta</taxon>
        <taxon>Tracheophyta</taxon>
        <taxon>Spermatophyta</taxon>
        <taxon>Magnoliopsida</taxon>
        <taxon>Liliopsida</taxon>
        <taxon>Asparagales</taxon>
        <taxon>Orchidaceae</taxon>
        <taxon>Vanilloideae</taxon>
        <taxon>Vanilleae</taxon>
        <taxon>Vanilla</taxon>
    </lineage>
</organism>
<comment type="caution">
    <text evidence="1">The sequence shown here is derived from an EMBL/GenBank/DDBJ whole genome shotgun (WGS) entry which is preliminary data.</text>
</comment>
<dbReference type="EMBL" id="JADCNM010000011">
    <property type="protein sequence ID" value="KAG0462399.1"/>
    <property type="molecule type" value="Genomic_DNA"/>
</dbReference>
<gene>
    <name evidence="1" type="ORF">HPP92_020875</name>
</gene>
<proteinExistence type="predicted"/>
<reference evidence="1 2" key="1">
    <citation type="journal article" date="2020" name="Nat. Food">
        <title>A phased Vanilla planifolia genome enables genetic improvement of flavour and production.</title>
        <authorList>
            <person name="Hasing T."/>
            <person name="Tang H."/>
            <person name="Brym M."/>
            <person name="Khazi F."/>
            <person name="Huang T."/>
            <person name="Chambers A.H."/>
        </authorList>
    </citation>
    <scope>NUCLEOTIDE SEQUENCE [LARGE SCALE GENOMIC DNA]</scope>
    <source>
        <tissue evidence="1">Leaf</tissue>
    </source>
</reference>
<protein>
    <submittedName>
        <fullName evidence="1">Uncharacterized protein</fullName>
    </submittedName>
</protein>